<dbReference type="PANTHER" id="PTHR46992">
    <property type="entry name" value="GYF DOMAIN-CONTAINING PROTEIN"/>
    <property type="match status" value="1"/>
</dbReference>
<protein>
    <submittedName>
        <fullName evidence="3">Ribosomal protein L7Ae/L30e/S12e/Gadd45 family protein</fullName>
    </submittedName>
</protein>
<dbReference type="Gene3D" id="3.30.1490.40">
    <property type="match status" value="1"/>
</dbReference>
<sequence>MVLRTRKNGGGLHPILKAVATGMKRREKLAYLAKEIAEKMTVALIFLQQWMFLEIGPYCLQSDGKMLVVVVQGLNFEEKTSGLQDGVLKKGSRNDKRTYAKKEDAPSEKQTLASGGRLASERENDSRDKWRPHHRLEIHAAGRGKPQSVSVIGALPVDKNKTFNAYCYPRGKLLDIYRKQKAATNFDTLPDEMDHSSTVTQKEIVEPFAFVPPFAEEEVVLGDIWKGKSTSSDVICGSFRDTSRDQMKALLLMFHLCEEKQCFSVNRDGSVESGEKASVNNNYQGNHAETLYVSDSQMIMTKEMNGSKGGQRYMTPSYIYVTDALGSGKEIDGSKNYMDGLKSFDKRQVADMRTEKDSNAEDNVSSMQLGVGSELPEGSSSLFGFQSLQPTLGCDQINVEGNKEAHSQESITAAEELSLCYLDPQGVIQGPYMGIDIISWFEQGYFGTDLPVRLANAHDGSPFRELGLSKQGYFGTDLPVRLANAHDGSPFRELGEVMPHLRMNTGSSSSVSAVTRMQIPDCFEGSLEETISSTAFASELKGYHSEHQFPEDQKLHKFAASHADEIIFPGRPGSADSEPLKVSAEIEDLFVSHTGSTGSWALFYREQEHNGLDLLLQHHQLELQRRQQQHLEIQWQQQQVRHHQIKLLQHLEEQHLQQQHSKVQQLLLDQLLQYQISDPGYGQRILDASRDNILDQVQLQRHLLNELQQNSHSSGHLDSSLEQIIQAKINQSSAQSQQAAFLDFMSQGTKPTTIGNGGGRQHAGSYSVDEVDPFVRNPSIHPQAQSVGLNDSNPHQKRLSSFVEQLSNLKMNLSLLEQQQTRTFEQRFAAFARSTLSAATHGMEVDNLENCWAERQMQQLSLEANLQRRESEVDSSPWTSAGGIHENSKKTLMDLIHPKLGARLEAKSAVDKELLGGKEKRNVLKDVISRSGSVSGYEDNVLELVETSLDCGDLQSRTHFWHGSLSSGDNDMLCSNEIGLGKPVGEDPSNDRLLSLMPKRHDKVSQVSSSQTIFSDQNTVLFVKQKNSTSLSTQAKRSVETEAASKKDAVLRTSSFNDAAVSEASSFIEILKKPAHLQGTEAAAYGYAFEPTSDAASQAPRNGKKKGKKERQIDPALLGFNVTSNRILMGEIQRLDD</sequence>
<evidence type="ECO:0000259" key="2">
    <source>
        <dbReference type="PROSITE" id="PS50829"/>
    </source>
</evidence>
<evidence type="ECO:0000256" key="1">
    <source>
        <dbReference type="SAM" id="MobiDB-lite"/>
    </source>
</evidence>
<dbReference type="AlphaFoldDB" id="A0A6A2ZQC3"/>
<reference evidence="3" key="1">
    <citation type="submission" date="2019-09" db="EMBL/GenBank/DDBJ databases">
        <title>Draft genome information of white flower Hibiscus syriacus.</title>
        <authorList>
            <person name="Kim Y.-M."/>
        </authorList>
    </citation>
    <scope>NUCLEOTIDE SEQUENCE [LARGE SCALE GENOMIC DNA]</scope>
    <source>
        <strain evidence="3">YM2019G1</strain>
    </source>
</reference>
<proteinExistence type="predicted"/>
<keyword evidence="4" id="KW-1185">Reference proteome</keyword>
<dbReference type="Proteomes" id="UP000436088">
    <property type="component" value="Unassembled WGS sequence"/>
</dbReference>
<dbReference type="EMBL" id="VEPZ02001112">
    <property type="protein sequence ID" value="KAE8694088.1"/>
    <property type="molecule type" value="Genomic_DNA"/>
</dbReference>
<evidence type="ECO:0000313" key="4">
    <source>
        <dbReference type="Proteomes" id="UP000436088"/>
    </source>
</evidence>
<feature type="compositionally biased region" description="Basic and acidic residues" evidence="1">
    <location>
        <begin position="119"/>
        <end position="132"/>
    </location>
</feature>
<dbReference type="InterPro" id="IPR003169">
    <property type="entry name" value="GYF"/>
</dbReference>
<comment type="caution">
    <text evidence="3">The sequence shown here is derived from an EMBL/GenBank/DDBJ whole genome shotgun (WGS) entry which is preliminary data.</text>
</comment>
<dbReference type="GO" id="GO:0005840">
    <property type="term" value="C:ribosome"/>
    <property type="evidence" value="ECO:0007669"/>
    <property type="project" value="UniProtKB-KW"/>
</dbReference>
<dbReference type="Pfam" id="PF02213">
    <property type="entry name" value="GYF"/>
    <property type="match status" value="1"/>
</dbReference>
<dbReference type="PROSITE" id="PS50829">
    <property type="entry name" value="GYF"/>
    <property type="match status" value="1"/>
</dbReference>
<dbReference type="InterPro" id="IPR035445">
    <property type="entry name" value="GYF-like_dom_sf"/>
</dbReference>
<dbReference type="SUPFAM" id="SSF55277">
    <property type="entry name" value="GYF domain"/>
    <property type="match status" value="1"/>
</dbReference>
<feature type="domain" description="GYF" evidence="2">
    <location>
        <begin position="416"/>
        <end position="467"/>
    </location>
</feature>
<feature type="region of interest" description="Disordered" evidence="1">
    <location>
        <begin position="1093"/>
        <end position="1112"/>
    </location>
</feature>
<dbReference type="PANTHER" id="PTHR46992:SF1">
    <property type="entry name" value="GYF DOMAIN-CONTAINING PROTEIN"/>
    <property type="match status" value="1"/>
</dbReference>
<feature type="compositionally biased region" description="Basic and acidic residues" evidence="1">
    <location>
        <begin position="92"/>
        <end position="107"/>
    </location>
</feature>
<keyword evidence="3" id="KW-0687">Ribonucleoprotein</keyword>
<keyword evidence="3" id="KW-0689">Ribosomal protein</keyword>
<feature type="region of interest" description="Disordered" evidence="1">
    <location>
        <begin position="87"/>
        <end position="132"/>
    </location>
</feature>
<dbReference type="SMART" id="SM00444">
    <property type="entry name" value="GYF"/>
    <property type="match status" value="1"/>
</dbReference>
<evidence type="ECO:0000313" key="3">
    <source>
        <dbReference type="EMBL" id="KAE8694088.1"/>
    </source>
</evidence>
<gene>
    <name evidence="3" type="ORF">F3Y22_tig00110788pilonHSYRG00413</name>
</gene>
<name>A0A6A2ZQC3_HIBSY</name>
<organism evidence="3 4">
    <name type="scientific">Hibiscus syriacus</name>
    <name type="common">Rose of Sharon</name>
    <dbReference type="NCBI Taxonomy" id="106335"/>
    <lineage>
        <taxon>Eukaryota</taxon>
        <taxon>Viridiplantae</taxon>
        <taxon>Streptophyta</taxon>
        <taxon>Embryophyta</taxon>
        <taxon>Tracheophyta</taxon>
        <taxon>Spermatophyta</taxon>
        <taxon>Magnoliopsida</taxon>
        <taxon>eudicotyledons</taxon>
        <taxon>Gunneridae</taxon>
        <taxon>Pentapetalae</taxon>
        <taxon>rosids</taxon>
        <taxon>malvids</taxon>
        <taxon>Malvales</taxon>
        <taxon>Malvaceae</taxon>
        <taxon>Malvoideae</taxon>
        <taxon>Hibiscus</taxon>
    </lineage>
</organism>
<accession>A0A6A2ZQC3</accession>